<evidence type="ECO:0000313" key="4">
    <source>
        <dbReference type="Proteomes" id="UP000277191"/>
    </source>
</evidence>
<feature type="region of interest" description="Disordered" evidence="1">
    <location>
        <begin position="54"/>
        <end position="96"/>
    </location>
</feature>
<evidence type="ECO:0000256" key="2">
    <source>
        <dbReference type="SAM" id="Phobius"/>
    </source>
</evidence>
<evidence type="ECO:0000256" key="1">
    <source>
        <dbReference type="SAM" id="MobiDB-lite"/>
    </source>
</evidence>
<name>A0A3S9NG53_9BURK</name>
<gene>
    <name evidence="3" type="ORF">D5R55_27900</name>
</gene>
<accession>A0A3S9NG53</accession>
<organism evidence="3 4">
    <name type="scientific">Burkholderia cenocepacia</name>
    <dbReference type="NCBI Taxonomy" id="95486"/>
    <lineage>
        <taxon>Bacteria</taxon>
        <taxon>Pseudomonadati</taxon>
        <taxon>Pseudomonadota</taxon>
        <taxon>Betaproteobacteria</taxon>
        <taxon>Burkholderiales</taxon>
        <taxon>Burkholderiaceae</taxon>
        <taxon>Burkholderia</taxon>
        <taxon>Burkholderia cepacia complex</taxon>
    </lineage>
</organism>
<dbReference type="AlphaFoldDB" id="A0A3S9NG53"/>
<evidence type="ECO:0000313" key="3">
    <source>
        <dbReference type="EMBL" id="AZQ54722.1"/>
    </source>
</evidence>
<keyword evidence="2" id="KW-0472">Membrane</keyword>
<dbReference type="Proteomes" id="UP000277191">
    <property type="component" value="Chromosome 3"/>
</dbReference>
<feature type="transmembrane region" description="Helical" evidence="2">
    <location>
        <begin position="30"/>
        <end position="48"/>
    </location>
</feature>
<reference evidence="3 4" key="1">
    <citation type="submission" date="2018-12" db="EMBL/GenBank/DDBJ databases">
        <title>Cadmium resistance mechanism in endophytic bacteria Burkholderia cenocepacia YG-3.</title>
        <authorList>
            <person name="Zhang X."/>
            <person name="Wang X."/>
            <person name="Zhu Y."/>
        </authorList>
    </citation>
    <scope>NUCLEOTIDE SEQUENCE [LARGE SCALE GENOMIC DNA]</scope>
    <source>
        <strain evidence="3 4">YG-3</strain>
    </source>
</reference>
<keyword evidence="2" id="KW-1133">Transmembrane helix</keyword>
<proteinExistence type="predicted"/>
<feature type="compositionally biased region" description="Basic and acidic residues" evidence="1">
    <location>
        <begin position="86"/>
        <end position="96"/>
    </location>
</feature>
<protein>
    <submittedName>
        <fullName evidence="3">Uncharacterized protein</fullName>
    </submittedName>
</protein>
<sequence length="96" mass="10133">MGDGPASVKLRLGNEASCQSTMLAEIGDRVIAFAWLGVIVFGALPTALHVERRHPKPIGAARPCALRAPSRRGEPPPRRPAGSATPDRRPDAIFGA</sequence>
<keyword evidence="2" id="KW-0812">Transmembrane</keyword>
<dbReference type="EMBL" id="CP034547">
    <property type="protein sequence ID" value="AZQ54722.1"/>
    <property type="molecule type" value="Genomic_DNA"/>
</dbReference>